<dbReference type="EMBL" id="JAWDJW010007310">
    <property type="protein sequence ID" value="KAK3062399.1"/>
    <property type="molecule type" value="Genomic_DNA"/>
</dbReference>
<evidence type="ECO:0000313" key="2">
    <source>
        <dbReference type="Proteomes" id="UP001186974"/>
    </source>
</evidence>
<feature type="non-terminal residue" evidence="1">
    <location>
        <position position="1"/>
    </location>
</feature>
<sequence length="68" mass="7359">SSSRGAPEARMGSPAAQSGTERKGGWVPPHLRGGDERSRERVGSAREEKPAEKPVERKGGYVPPHLRK</sequence>
<proteinExistence type="predicted"/>
<protein>
    <submittedName>
        <fullName evidence="1">Uncharacterized protein</fullName>
    </submittedName>
</protein>
<keyword evidence="2" id="KW-1185">Reference proteome</keyword>
<comment type="caution">
    <text evidence="1">The sequence shown here is derived from an EMBL/GenBank/DDBJ whole genome shotgun (WGS) entry which is preliminary data.</text>
</comment>
<organism evidence="1 2">
    <name type="scientific">Coniosporium uncinatum</name>
    <dbReference type="NCBI Taxonomy" id="93489"/>
    <lineage>
        <taxon>Eukaryota</taxon>
        <taxon>Fungi</taxon>
        <taxon>Dikarya</taxon>
        <taxon>Ascomycota</taxon>
        <taxon>Pezizomycotina</taxon>
        <taxon>Dothideomycetes</taxon>
        <taxon>Dothideomycetes incertae sedis</taxon>
        <taxon>Coniosporium</taxon>
    </lineage>
</organism>
<dbReference type="Proteomes" id="UP001186974">
    <property type="component" value="Unassembled WGS sequence"/>
</dbReference>
<gene>
    <name evidence="1" type="ORF">LTS18_004132</name>
</gene>
<evidence type="ECO:0000313" key="1">
    <source>
        <dbReference type="EMBL" id="KAK3062399.1"/>
    </source>
</evidence>
<reference evidence="1" key="1">
    <citation type="submission" date="2024-09" db="EMBL/GenBank/DDBJ databases">
        <title>Black Yeasts Isolated from many extreme environments.</title>
        <authorList>
            <person name="Coleine C."/>
            <person name="Stajich J.E."/>
            <person name="Selbmann L."/>
        </authorList>
    </citation>
    <scope>NUCLEOTIDE SEQUENCE</scope>
    <source>
        <strain evidence="1">CCFEE 5737</strain>
    </source>
</reference>
<name>A0ACC3D622_9PEZI</name>
<accession>A0ACC3D622</accession>